<evidence type="ECO:0000313" key="2">
    <source>
        <dbReference type="Proteomes" id="UP000681526"/>
    </source>
</evidence>
<sequence length="136" mass="15667">MKLTVYHDGQFWVGVVEEVVNGKLKAGRYLFGSEPKDQEVYAFVNTALPAFVDGLSEQLTVEERQTGRTNPKRLARQAAREMKAKGVSTFAQAAIQLEYEKRKKEKQVLSKARREELKEYKRAIKLKKAKEKHRGR</sequence>
<dbReference type="EMBL" id="CAJRAY010000039">
    <property type="protein sequence ID" value="CAG5085361.1"/>
    <property type="molecule type" value="Genomic_DNA"/>
</dbReference>
<comment type="caution">
    <text evidence="1">The sequence shown here is derived from an EMBL/GenBank/DDBJ whole genome shotgun (WGS) entry which is preliminary data.</text>
</comment>
<dbReference type="PIRSF" id="PIRSF021328">
    <property type="entry name" value="UCP021328"/>
    <property type="match status" value="1"/>
</dbReference>
<gene>
    <name evidence="1" type="primary">txxe1066-yjdF</name>
    <name evidence="1" type="ORF">TXXE_08645</name>
</gene>
<dbReference type="Proteomes" id="UP000681526">
    <property type="component" value="Unassembled WGS sequence"/>
</dbReference>
<protein>
    <submittedName>
        <fullName evidence="1">Uncharacterized protein YjdF</fullName>
    </submittedName>
</protein>
<reference evidence="1 2" key="1">
    <citation type="submission" date="2021-04" db="EMBL/GenBank/DDBJ databases">
        <authorList>
            <person name="Rakotoarivonina H."/>
        </authorList>
    </citation>
    <scope>NUCLEOTIDE SEQUENCE [LARGE SCALE GENOMIC DNA]</scope>
    <source>
        <strain evidence="1 2">XE</strain>
    </source>
</reference>
<organism evidence="1 2">
    <name type="scientific">Thermobacillus xylanilyticus</name>
    <dbReference type="NCBI Taxonomy" id="76633"/>
    <lineage>
        <taxon>Bacteria</taxon>
        <taxon>Bacillati</taxon>
        <taxon>Bacillota</taxon>
        <taxon>Bacilli</taxon>
        <taxon>Bacillales</taxon>
        <taxon>Paenibacillaceae</taxon>
        <taxon>Thermobacillus</taxon>
    </lineage>
</organism>
<dbReference type="Pfam" id="PF11208">
    <property type="entry name" value="DUF2992"/>
    <property type="match status" value="1"/>
</dbReference>
<name>A0ABN7RTM2_THEXY</name>
<dbReference type="InterPro" id="IPR016787">
    <property type="entry name" value="UCP021328"/>
</dbReference>
<proteinExistence type="predicted"/>
<dbReference type="RefSeq" id="WP_213484269.1">
    <property type="nucleotide sequence ID" value="NZ_CAJRAY010000039.1"/>
</dbReference>
<keyword evidence="2" id="KW-1185">Reference proteome</keyword>
<evidence type="ECO:0000313" key="1">
    <source>
        <dbReference type="EMBL" id="CAG5085361.1"/>
    </source>
</evidence>
<accession>A0ABN7RTM2</accession>